<dbReference type="KEGG" id="vg:16574891"/>
<keyword evidence="2" id="KW-1185">Reference proteome</keyword>
<evidence type="ECO:0000313" key="1">
    <source>
        <dbReference type="EMBL" id="AGS82089.1"/>
    </source>
</evidence>
<name>S5VMF6_9CAUD</name>
<protein>
    <submittedName>
        <fullName evidence="1">Uncharacterized protein</fullName>
    </submittedName>
</protein>
<evidence type="ECO:0000313" key="2">
    <source>
        <dbReference type="Proteomes" id="UP000015545"/>
    </source>
</evidence>
<dbReference type="OrthoDB" id="33002at10239"/>
<dbReference type="EMBL" id="KF147891">
    <property type="protein sequence ID" value="AGS82089.1"/>
    <property type="molecule type" value="Genomic_DNA"/>
</dbReference>
<proteinExistence type="predicted"/>
<organism evidence="1 2">
    <name type="scientific">Pseudomonas phage PaBG</name>
    <dbReference type="NCBI Taxonomy" id="1335230"/>
    <lineage>
        <taxon>Viruses</taxon>
        <taxon>Duplodnaviria</taxon>
        <taxon>Heunggongvirae</taxon>
        <taxon>Uroviricota</taxon>
        <taxon>Caudoviricetes</taxon>
        <taxon>Baikalvirus</taxon>
        <taxon>Baikalvirus PaBG</taxon>
    </lineage>
</organism>
<sequence length="193" mass="20796">MDPLNPIVVRLSHPTNRTVTVVVCAQKEPSLLILPLNVTWIDFDPLSANYRKALRRVSKDVDTVHGRDHTWEIIENYNDVFVTQYYDAEDTAQLTTQNPVPAASPTIMGVARISVPAQVSSNPVVVAEGDPRLSDARPPTGHTHEEVPATQIKTSTGVVTIGGSEAPVAGAALVATGPTTAVWRKLTTSDIQN</sequence>
<dbReference type="Proteomes" id="UP000015545">
    <property type="component" value="Segment"/>
</dbReference>
<gene>
    <name evidence="1" type="ORF">PaBG_00205</name>
</gene>
<reference evidence="1 2" key="1">
    <citation type="journal article" date="2014" name="Genome Announc.">
        <title>Complete Genome Sequence of the Novel Giant Pseudomonas Phage PaBG.</title>
        <authorList>
            <person name="Sykilinda N.N."/>
            <person name="Bondar A.A."/>
            <person name="Gorshkova A.S."/>
            <person name="Kurochkina L.P."/>
            <person name="Kulikov E.E."/>
            <person name="Shneider M.M."/>
            <person name="Kadykov V.A."/>
            <person name="Solovjeva N.V."/>
            <person name="Kabilov M.R."/>
            <person name="Mesyanzhinov V.V."/>
            <person name="Vlassov V.V."/>
            <person name="Drukker V.V."/>
            <person name="Miroshnikov K.A."/>
        </authorList>
    </citation>
    <scope>NUCLEOTIDE SEQUENCE [LARGE SCALE GENOMIC DNA]</scope>
</reference>
<accession>S5VMF6</accession>